<evidence type="ECO:0000256" key="1">
    <source>
        <dbReference type="SAM" id="MobiDB-lite"/>
    </source>
</evidence>
<feature type="compositionally biased region" description="Low complexity" evidence="1">
    <location>
        <begin position="62"/>
        <end position="98"/>
    </location>
</feature>
<proteinExistence type="predicted"/>
<keyword evidence="2" id="KW-1133">Transmembrane helix</keyword>
<sequence>MPVTGDDDDRDGRDPAEPPWHESTSKLLGASVAGLAAIALVVWGVTAVSRDEPDNTPAEFVDSTFSSASPSDSATSTTSTITTTRPIQTTEINPVDPALTPPPPTSAPESSNTRSRAPRTRESEDDEPTSTRRRPRLNETRSLYPGAN</sequence>
<evidence type="ECO:0000256" key="2">
    <source>
        <dbReference type="SAM" id="Phobius"/>
    </source>
</evidence>
<dbReference type="AlphaFoldDB" id="A0A9X2YQA7"/>
<keyword evidence="4" id="KW-1185">Reference proteome</keyword>
<dbReference type="EMBL" id="JACKSJ010000142">
    <property type="protein sequence ID" value="MCV7171565.1"/>
    <property type="molecule type" value="Genomic_DNA"/>
</dbReference>
<reference evidence="3" key="2">
    <citation type="journal article" date="2022" name="BMC Genomics">
        <title>Comparative genome analysis of mycobacteria focusing on tRNA and non-coding RNA.</title>
        <authorList>
            <person name="Behra P.R.K."/>
            <person name="Pettersson B.M.F."/>
            <person name="Ramesh M."/>
            <person name="Das S."/>
            <person name="Dasgupta S."/>
            <person name="Kirsebom L.A."/>
        </authorList>
    </citation>
    <scope>NUCLEOTIDE SEQUENCE</scope>
    <source>
        <strain evidence="3">DSM 44615</strain>
    </source>
</reference>
<comment type="caution">
    <text evidence="3">The sequence shown here is derived from an EMBL/GenBank/DDBJ whole genome shotgun (WGS) entry which is preliminary data.</text>
</comment>
<accession>A0A9X2YQA7</accession>
<feature type="compositionally biased region" description="Basic and acidic residues" evidence="1">
    <location>
        <begin position="10"/>
        <end position="24"/>
    </location>
</feature>
<feature type="transmembrane region" description="Helical" evidence="2">
    <location>
        <begin position="27"/>
        <end position="48"/>
    </location>
</feature>
<reference evidence="3" key="1">
    <citation type="submission" date="2020-07" db="EMBL/GenBank/DDBJ databases">
        <authorList>
            <person name="Pettersson B.M.F."/>
            <person name="Behra P.R.K."/>
            <person name="Ramesh M."/>
            <person name="Das S."/>
            <person name="Dasgupta S."/>
            <person name="Kirsebom L.A."/>
        </authorList>
    </citation>
    <scope>NUCLEOTIDE SEQUENCE</scope>
    <source>
        <strain evidence="3">DSM 44615</strain>
    </source>
</reference>
<keyword evidence="2" id="KW-0472">Membrane</keyword>
<evidence type="ECO:0000313" key="4">
    <source>
        <dbReference type="Proteomes" id="UP001140293"/>
    </source>
</evidence>
<evidence type="ECO:0000313" key="3">
    <source>
        <dbReference type="EMBL" id="MCV7171565.1"/>
    </source>
</evidence>
<protein>
    <submittedName>
        <fullName evidence="3">Uncharacterized protein</fullName>
    </submittedName>
</protein>
<dbReference type="Proteomes" id="UP001140293">
    <property type="component" value="Unassembled WGS sequence"/>
</dbReference>
<organism evidence="3 4">
    <name type="scientific">[Mycobacterium] manitobense</name>
    <dbReference type="NCBI Taxonomy" id="190147"/>
    <lineage>
        <taxon>Bacteria</taxon>
        <taxon>Bacillati</taxon>
        <taxon>Actinomycetota</taxon>
        <taxon>Actinomycetes</taxon>
        <taxon>Mycobacteriales</taxon>
        <taxon>Mycobacteriaceae</taxon>
        <taxon>Mycolicibacterium</taxon>
    </lineage>
</organism>
<feature type="region of interest" description="Disordered" evidence="1">
    <location>
        <begin position="1"/>
        <end position="24"/>
    </location>
</feature>
<name>A0A9X2YQA7_9MYCO</name>
<gene>
    <name evidence="3" type="ORF">H7I41_16750</name>
</gene>
<keyword evidence="2" id="KW-0812">Transmembrane</keyword>
<feature type="region of interest" description="Disordered" evidence="1">
    <location>
        <begin position="50"/>
        <end position="148"/>
    </location>
</feature>